<dbReference type="GO" id="GO:0003677">
    <property type="term" value="F:DNA binding"/>
    <property type="evidence" value="ECO:0007669"/>
    <property type="project" value="UniProtKB-UniRule"/>
</dbReference>
<dbReference type="AlphaFoldDB" id="A0A1S1RJZ6"/>
<keyword evidence="4" id="KW-0804">Transcription</keyword>
<dbReference type="Gene3D" id="1.10.10.10">
    <property type="entry name" value="Winged helix-like DNA-binding domain superfamily/Winged helix DNA-binding domain"/>
    <property type="match status" value="1"/>
</dbReference>
<evidence type="ECO:0000256" key="1">
    <source>
        <dbReference type="ARBA" id="ARBA00005820"/>
    </source>
</evidence>
<dbReference type="SMART" id="SM00862">
    <property type="entry name" value="Trans_reg_C"/>
    <property type="match status" value="1"/>
</dbReference>
<comment type="caution">
    <text evidence="7">The sequence shown here is derived from an EMBL/GenBank/DDBJ whole genome shotgun (WGS) entry which is preliminary data.</text>
</comment>
<dbReference type="EMBL" id="MBLM01000002">
    <property type="protein sequence ID" value="OHV46550.1"/>
    <property type="molecule type" value="Genomic_DNA"/>
</dbReference>
<dbReference type="InterPro" id="IPR036388">
    <property type="entry name" value="WH-like_DNA-bd_sf"/>
</dbReference>
<reference evidence="8" key="1">
    <citation type="submission" date="2016-07" db="EMBL/GenBank/DDBJ databases">
        <title>Sequence Frankia sp. strain CcI1.17.</title>
        <authorList>
            <person name="Ghodhbane-Gtari F."/>
            <person name="Swanson E."/>
            <person name="Gueddou A."/>
            <person name="Morris K."/>
            <person name="Hezbri K."/>
            <person name="Ktari A."/>
            <person name="Nouioui I."/>
            <person name="Abebe-Akele F."/>
            <person name="Simpson S."/>
            <person name="Thomas K."/>
            <person name="Gtari M."/>
            <person name="Tisa L.S."/>
            <person name="Hurst S."/>
        </authorList>
    </citation>
    <scope>NUCLEOTIDE SEQUENCE [LARGE SCALE GENOMIC DNA]</scope>
    <source>
        <strain evidence="8">Cc1.17</strain>
    </source>
</reference>
<evidence type="ECO:0000259" key="6">
    <source>
        <dbReference type="PROSITE" id="PS51755"/>
    </source>
</evidence>
<keyword evidence="8" id="KW-1185">Reference proteome</keyword>
<dbReference type="Gene3D" id="1.25.40.10">
    <property type="entry name" value="Tetratricopeptide repeat domain"/>
    <property type="match status" value="1"/>
</dbReference>
<dbReference type="InterPro" id="IPR001867">
    <property type="entry name" value="OmpR/PhoB-type_DNA-bd"/>
</dbReference>
<evidence type="ECO:0000313" key="7">
    <source>
        <dbReference type="EMBL" id="OHV46550.1"/>
    </source>
</evidence>
<evidence type="ECO:0000256" key="2">
    <source>
        <dbReference type="ARBA" id="ARBA00023015"/>
    </source>
</evidence>
<keyword evidence="3 5" id="KW-0238">DNA-binding</keyword>
<evidence type="ECO:0000256" key="3">
    <source>
        <dbReference type="ARBA" id="ARBA00023125"/>
    </source>
</evidence>
<dbReference type="Proteomes" id="UP000179627">
    <property type="component" value="Unassembled WGS sequence"/>
</dbReference>
<proteinExistence type="inferred from homology"/>
<evidence type="ECO:0000256" key="4">
    <source>
        <dbReference type="ARBA" id="ARBA00023163"/>
    </source>
</evidence>
<dbReference type="PANTHER" id="PTHR35807:SF1">
    <property type="entry name" value="TRANSCRIPTIONAL REGULATOR REDD"/>
    <property type="match status" value="1"/>
</dbReference>
<dbReference type="PANTHER" id="PTHR35807">
    <property type="entry name" value="TRANSCRIPTIONAL REGULATOR REDD-RELATED"/>
    <property type="match status" value="1"/>
</dbReference>
<evidence type="ECO:0000256" key="5">
    <source>
        <dbReference type="PROSITE-ProRule" id="PRU01091"/>
    </source>
</evidence>
<gene>
    <name evidence="7" type="ORF">CC117_02205</name>
</gene>
<dbReference type="CDD" id="cd15831">
    <property type="entry name" value="BTAD"/>
    <property type="match status" value="1"/>
</dbReference>
<sequence length="251" mass="28254">MKFRVLGSVEVEVDGRAHRIPGARQRLLLATLLVSGRRPVPAKLLQAELWGENSPPTVENSLHVTVSRLRRTLRKIGGGRPPELLTCALGYLLDVDTDDLDLTVFRAGVARARVTRLTDPERAHAILQESLGLWRGAPLQNITAGPVCRATVLQLEEEYLTAVEDGLRFSVEHRDPAYVVGELRRMSFTHPWHERFIDLLMISLYRCGRQAEAILTYHDVRERLSRELGVEPSALLRNRLEEILNHAPSLG</sequence>
<dbReference type="InterPro" id="IPR051677">
    <property type="entry name" value="AfsR-DnrI-RedD_regulator"/>
</dbReference>
<comment type="similarity">
    <text evidence="1">Belongs to the AfsR/DnrI/RedD regulatory family.</text>
</comment>
<name>A0A1S1RJZ6_9ACTN</name>
<dbReference type="Pfam" id="PF00486">
    <property type="entry name" value="Trans_reg_C"/>
    <property type="match status" value="1"/>
</dbReference>
<feature type="DNA-binding region" description="OmpR/PhoB-type" evidence="5">
    <location>
        <begin position="1"/>
        <end position="95"/>
    </location>
</feature>
<dbReference type="SUPFAM" id="SSF48452">
    <property type="entry name" value="TPR-like"/>
    <property type="match status" value="1"/>
</dbReference>
<dbReference type="InterPro" id="IPR011990">
    <property type="entry name" value="TPR-like_helical_dom_sf"/>
</dbReference>
<feature type="domain" description="OmpR/PhoB-type" evidence="6">
    <location>
        <begin position="1"/>
        <end position="95"/>
    </location>
</feature>
<dbReference type="Pfam" id="PF03704">
    <property type="entry name" value="BTAD"/>
    <property type="match status" value="1"/>
</dbReference>
<organism evidence="7 8">
    <name type="scientific">Parafrankia colletiae</name>
    <dbReference type="NCBI Taxonomy" id="573497"/>
    <lineage>
        <taxon>Bacteria</taxon>
        <taxon>Bacillati</taxon>
        <taxon>Actinomycetota</taxon>
        <taxon>Actinomycetes</taxon>
        <taxon>Frankiales</taxon>
        <taxon>Frankiaceae</taxon>
        <taxon>Parafrankia</taxon>
    </lineage>
</organism>
<protein>
    <submittedName>
        <fullName evidence="7">SARP family transcriptional regulator</fullName>
    </submittedName>
</protein>
<dbReference type="RefSeq" id="WP_071082078.1">
    <property type="nucleotide sequence ID" value="NZ_MBLM01000002.1"/>
</dbReference>
<dbReference type="GO" id="GO:0006355">
    <property type="term" value="P:regulation of DNA-templated transcription"/>
    <property type="evidence" value="ECO:0007669"/>
    <property type="project" value="InterPro"/>
</dbReference>
<dbReference type="InterPro" id="IPR016032">
    <property type="entry name" value="Sig_transdc_resp-reg_C-effctor"/>
</dbReference>
<dbReference type="SUPFAM" id="SSF46894">
    <property type="entry name" value="C-terminal effector domain of the bipartite response regulators"/>
    <property type="match status" value="1"/>
</dbReference>
<accession>A0A1S1RJZ6</accession>
<dbReference type="PROSITE" id="PS51755">
    <property type="entry name" value="OMPR_PHOB"/>
    <property type="match status" value="1"/>
</dbReference>
<evidence type="ECO:0000313" key="8">
    <source>
        <dbReference type="Proteomes" id="UP000179627"/>
    </source>
</evidence>
<dbReference type="GO" id="GO:0000160">
    <property type="term" value="P:phosphorelay signal transduction system"/>
    <property type="evidence" value="ECO:0007669"/>
    <property type="project" value="InterPro"/>
</dbReference>
<dbReference type="InterPro" id="IPR005158">
    <property type="entry name" value="BTAD"/>
</dbReference>
<dbReference type="OrthoDB" id="4336084at2"/>
<keyword evidence="2" id="KW-0805">Transcription regulation</keyword>
<dbReference type="SMART" id="SM01043">
    <property type="entry name" value="BTAD"/>
    <property type="match status" value="1"/>
</dbReference>